<dbReference type="AlphaFoldDB" id="A0A1R0WWL4"/>
<protein>
    <recommendedName>
        <fullName evidence="1">Cupin type-1 domain-containing protein</fullName>
    </recommendedName>
</protein>
<dbReference type="Proteomes" id="UP000187465">
    <property type="component" value="Unassembled WGS sequence"/>
</dbReference>
<dbReference type="EMBL" id="MKQP01000061">
    <property type="protein sequence ID" value="OMD22945.1"/>
    <property type="molecule type" value="Genomic_DNA"/>
</dbReference>
<dbReference type="Pfam" id="PF00190">
    <property type="entry name" value="Cupin_1"/>
    <property type="match status" value="1"/>
</dbReference>
<dbReference type="InterPro" id="IPR006045">
    <property type="entry name" value="Cupin_1"/>
</dbReference>
<gene>
    <name evidence="2" type="ORF">BJP51_31090</name>
</gene>
<proteinExistence type="predicted"/>
<dbReference type="CDD" id="cd20306">
    <property type="entry name" value="cupin_OxDC-like"/>
    <property type="match status" value="1"/>
</dbReference>
<dbReference type="SUPFAM" id="SSF51182">
    <property type="entry name" value="RmlC-like cupins"/>
    <property type="match status" value="1"/>
</dbReference>
<organism evidence="2 3">
    <name type="scientific">Paenibacillus odorifer</name>
    <dbReference type="NCBI Taxonomy" id="189426"/>
    <lineage>
        <taxon>Bacteria</taxon>
        <taxon>Bacillati</taxon>
        <taxon>Bacillota</taxon>
        <taxon>Bacilli</taxon>
        <taxon>Bacillales</taxon>
        <taxon>Paenibacillaceae</taxon>
        <taxon>Paenibacillus</taxon>
    </lineage>
</organism>
<evidence type="ECO:0000313" key="3">
    <source>
        <dbReference type="Proteomes" id="UP000187465"/>
    </source>
</evidence>
<evidence type="ECO:0000259" key="1">
    <source>
        <dbReference type="SMART" id="SM00835"/>
    </source>
</evidence>
<dbReference type="InterPro" id="IPR011051">
    <property type="entry name" value="RmlC_Cupin_sf"/>
</dbReference>
<accession>A0A1R0WWL4</accession>
<dbReference type="InterPro" id="IPR014710">
    <property type="entry name" value="RmlC-like_jellyroll"/>
</dbReference>
<feature type="domain" description="Cupin type-1" evidence="1">
    <location>
        <begin position="42"/>
        <end position="186"/>
    </location>
</feature>
<evidence type="ECO:0000313" key="2">
    <source>
        <dbReference type="EMBL" id="OMD22945.1"/>
    </source>
</evidence>
<comment type="caution">
    <text evidence="2">The sequence shown here is derived from an EMBL/GenBank/DDBJ whole genome shotgun (WGS) entry which is preliminary data.</text>
</comment>
<sequence>MSAPRHRQTHILCLGKAKIYSNRKAGKKVTSYMDYTSPNTEFTFDVNTNTLFKKDANNFINLLSIKQLNTLENISLLDIFLSKSNVVEPHYHQNAAELVYCICGSAVVSLINPFTNELLHFPICPGQVANVPQGWWHYEVATVDNTHLLAIFDAPIPEVILGSDILSKTPANVLAHTYCLNEAKVKEALAPIKLGTFIGPPADCCEEDKVMGSSNMAPNMAPNMQANVKPNMHPNMQPNMNPYAHMQAQPIPISSQMPPATQAFNYQPYPMQGYYTQGYDQHYRQQPYVQQQPHYQYPNNQE</sequence>
<dbReference type="Gene3D" id="2.60.120.10">
    <property type="entry name" value="Jelly Rolls"/>
    <property type="match status" value="1"/>
</dbReference>
<name>A0A1R0WWL4_9BACL</name>
<dbReference type="SMART" id="SM00835">
    <property type="entry name" value="Cupin_1"/>
    <property type="match status" value="1"/>
</dbReference>
<reference evidence="2 3" key="1">
    <citation type="submission" date="2016-10" db="EMBL/GenBank/DDBJ databases">
        <title>Paenibacillus species isolates.</title>
        <authorList>
            <person name="Beno S.M."/>
        </authorList>
    </citation>
    <scope>NUCLEOTIDE SEQUENCE [LARGE SCALE GENOMIC DNA]</scope>
    <source>
        <strain evidence="2 3">FSL H7-0604</strain>
    </source>
</reference>